<dbReference type="InterPro" id="IPR051776">
    <property type="entry name" value="Integrator_subunit_12"/>
</dbReference>
<feature type="domain" description="PHD-type" evidence="9">
    <location>
        <begin position="61"/>
        <end position="114"/>
    </location>
</feature>
<dbReference type="PROSITE" id="PS01359">
    <property type="entry name" value="ZF_PHD_1"/>
    <property type="match status" value="1"/>
</dbReference>
<keyword evidence="11" id="KW-1185">Reference proteome</keyword>
<dbReference type="InterPro" id="IPR011011">
    <property type="entry name" value="Znf_FYVE_PHD"/>
</dbReference>
<keyword evidence="5" id="KW-0539">Nucleus</keyword>
<dbReference type="InterPro" id="IPR019787">
    <property type="entry name" value="Znf_PHD-finger"/>
</dbReference>
<feature type="compositionally biased region" description="Basic and acidic residues" evidence="8">
    <location>
        <begin position="577"/>
        <end position="598"/>
    </location>
</feature>
<dbReference type="SUPFAM" id="SSF57903">
    <property type="entry name" value="FYVE/PHD zinc finger"/>
    <property type="match status" value="2"/>
</dbReference>
<feature type="region of interest" description="Disordered" evidence="8">
    <location>
        <begin position="568"/>
        <end position="598"/>
    </location>
</feature>
<feature type="region of interest" description="Disordered" evidence="8">
    <location>
        <begin position="20"/>
        <end position="53"/>
    </location>
</feature>
<keyword evidence="7" id="KW-0175">Coiled coil</keyword>
<dbReference type="Proteomes" id="UP000000600">
    <property type="component" value="Unassembled WGS sequence"/>
</dbReference>
<dbReference type="FunFam" id="3.30.40.10:FF:001139">
    <property type="entry name" value="Predicted protein"/>
    <property type="match status" value="1"/>
</dbReference>
<evidence type="ECO:0000256" key="8">
    <source>
        <dbReference type="SAM" id="MobiDB-lite"/>
    </source>
</evidence>
<dbReference type="HOGENOM" id="CLU_320429_0_0_1"/>
<dbReference type="Gene3D" id="3.30.40.10">
    <property type="entry name" value="Zinc/RING finger domain, C3HC4 (zinc finger)"/>
    <property type="match status" value="2"/>
</dbReference>
<dbReference type="PANTHER" id="PTHR13415:SF2">
    <property type="entry name" value="INTEGRATOR COMPLEX SUBUNIT 12"/>
    <property type="match status" value="1"/>
</dbReference>
<dbReference type="InterPro" id="IPR013083">
    <property type="entry name" value="Znf_RING/FYVE/PHD"/>
</dbReference>
<dbReference type="EMBL" id="CT868007">
    <property type="protein sequence ID" value="CAK60125.1"/>
    <property type="molecule type" value="Genomic_DNA"/>
</dbReference>
<dbReference type="AlphaFoldDB" id="A0BNK8"/>
<evidence type="ECO:0000256" key="5">
    <source>
        <dbReference type="ARBA" id="ARBA00023242"/>
    </source>
</evidence>
<feature type="coiled-coil region" evidence="7">
    <location>
        <begin position="388"/>
        <end position="422"/>
    </location>
</feature>
<keyword evidence="4" id="KW-0862">Zinc</keyword>
<dbReference type="InterPro" id="IPR019786">
    <property type="entry name" value="Zinc_finger_PHD-type_CS"/>
</dbReference>
<dbReference type="FunFam" id="3.30.40.10:FF:001128">
    <property type="entry name" value="Uncharacterized protein"/>
    <property type="match status" value="1"/>
</dbReference>
<dbReference type="PROSITE" id="PS50016">
    <property type="entry name" value="ZF_PHD_2"/>
    <property type="match status" value="2"/>
</dbReference>
<dbReference type="SMART" id="SM00249">
    <property type="entry name" value="PHD"/>
    <property type="match status" value="2"/>
</dbReference>
<comment type="subcellular location">
    <subcellularLocation>
        <location evidence="1">Nucleus</location>
    </subcellularLocation>
</comment>
<organism evidence="10 11">
    <name type="scientific">Paramecium tetraurelia</name>
    <dbReference type="NCBI Taxonomy" id="5888"/>
    <lineage>
        <taxon>Eukaryota</taxon>
        <taxon>Sar</taxon>
        <taxon>Alveolata</taxon>
        <taxon>Ciliophora</taxon>
        <taxon>Intramacronucleata</taxon>
        <taxon>Oligohymenophorea</taxon>
        <taxon>Peniculida</taxon>
        <taxon>Parameciidae</taxon>
        <taxon>Paramecium</taxon>
    </lineage>
</organism>
<dbReference type="InterPro" id="IPR001965">
    <property type="entry name" value="Znf_PHD"/>
</dbReference>
<dbReference type="GO" id="GO:0008270">
    <property type="term" value="F:zinc ion binding"/>
    <property type="evidence" value="ECO:0007669"/>
    <property type="project" value="UniProtKB-KW"/>
</dbReference>
<dbReference type="InterPro" id="IPR028941">
    <property type="entry name" value="WHIM2_dom"/>
</dbReference>
<sequence length="883" mass="105003">MTTFEEPIIQIIVDEIAEEQGDHKNRKEIDDKKKNKQQLKAEKSQKGVRSNFDGKQQFGDKTICRLCSKTTMESVYNICNRCHFRYHQECANQQQYGSYNEETQKWICKKCVNRIEILTLKNKDKKKKKRKVEIQVQSTTEQSDNENNGSLTEFLLRFPTYKNQGQILFPILDEYLVAYSDLFHVEVKKKPIIKEDLDIPNQYFYQVLIIWDSYNNYDKIVSDILNIEEGNSDNQSQIGTFIHFKDQHQFYSQKSRKQIYQMLHTEPLKLVEFFSWFYTKQLIEDVDFEQIQKAQENAFWYLMGFLWYNNRGQYYEIYKESLQYIAHYLYQQGILCLNDDDLKLLDQNDKDYFLNLILILIEGLPDLKKTPNLISYRIENLISNNKIKEQLAAQVKDLRAQSVEMQLNLDQLVKEISALKQTLSQGDLSKTDFVNTQSQIENINLKMIEKEQAKSKITKQLISVQERYIQLEEELHLVQIPNLLINPSMFLGFDLKNSLYYFFLNERDKVFVQQRNSWIDSNMKWGFYNFDDVEILLKSLNLKGIKECQLKLNLEEIKKQKLILSEPNPSKLTQYGNDKEVEERELKHKQNGKPQEKQQTEIQVIQLCKMLNEIDFNLTNYLNEKNCRWCSASVRSVFRKSYDENKDSIDCLKKAVEFFIENTQTQERLDKLQEGDTLDDNLYIDFDEDSAFLLTRKKKIVEDEDVENENFKQLEALDASKLKIRRMPMKLFGSYFENLRQCLLDQVRDKFCDLLQLKTCLVVLKEVIKMYIQRKQEECQRQEKKKNTIQSQQLQPSLIIEEIYRDQVKKVQIQDGENIWEEQCKVCGQGGKVLLCDTCPRVFHPRCLKLKEIPKGKWSCMICLSYFSRQVKTRQTFKKLQTK</sequence>
<dbReference type="Pfam" id="PF15613">
    <property type="entry name" value="WSD"/>
    <property type="match status" value="1"/>
</dbReference>
<dbReference type="STRING" id="5888.A0BNK8"/>
<evidence type="ECO:0000313" key="11">
    <source>
        <dbReference type="Proteomes" id="UP000000600"/>
    </source>
</evidence>
<dbReference type="InParanoid" id="A0BNK8"/>
<evidence type="ECO:0000256" key="3">
    <source>
        <dbReference type="ARBA" id="ARBA00022771"/>
    </source>
</evidence>
<feature type="domain" description="PHD-type" evidence="9">
    <location>
        <begin position="821"/>
        <end position="866"/>
    </location>
</feature>
<evidence type="ECO:0000256" key="1">
    <source>
        <dbReference type="ARBA" id="ARBA00004123"/>
    </source>
</evidence>
<dbReference type="OMA" id="NICNRCH"/>
<evidence type="ECO:0000259" key="9">
    <source>
        <dbReference type="PROSITE" id="PS50016"/>
    </source>
</evidence>
<dbReference type="GO" id="GO:0032039">
    <property type="term" value="C:integrator complex"/>
    <property type="evidence" value="ECO:0000318"/>
    <property type="project" value="GO_Central"/>
</dbReference>
<evidence type="ECO:0000256" key="6">
    <source>
        <dbReference type="PROSITE-ProRule" id="PRU00146"/>
    </source>
</evidence>
<keyword evidence="2" id="KW-0479">Metal-binding</keyword>
<dbReference type="PANTHER" id="PTHR13415">
    <property type="entry name" value="NUCLEAR FACTOR-RELATED"/>
    <property type="match status" value="1"/>
</dbReference>
<reference evidence="10 11" key="1">
    <citation type="journal article" date="2006" name="Nature">
        <title>Global trends of whole-genome duplications revealed by the ciliate Paramecium tetraurelia.</title>
        <authorList>
            <consortium name="Genoscope"/>
            <person name="Aury J.-M."/>
            <person name="Jaillon O."/>
            <person name="Duret L."/>
            <person name="Noel B."/>
            <person name="Jubin C."/>
            <person name="Porcel B.M."/>
            <person name="Segurens B."/>
            <person name="Daubin V."/>
            <person name="Anthouard V."/>
            <person name="Aiach N."/>
            <person name="Arnaiz O."/>
            <person name="Billaut A."/>
            <person name="Beisson J."/>
            <person name="Blanc I."/>
            <person name="Bouhouche K."/>
            <person name="Camara F."/>
            <person name="Duharcourt S."/>
            <person name="Guigo R."/>
            <person name="Gogendeau D."/>
            <person name="Katinka M."/>
            <person name="Keller A.-M."/>
            <person name="Kissmehl R."/>
            <person name="Klotz C."/>
            <person name="Koll F."/>
            <person name="Le Moue A."/>
            <person name="Lepere C."/>
            <person name="Malinsky S."/>
            <person name="Nowacki M."/>
            <person name="Nowak J.K."/>
            <person name="Plattner H."/>
            <person name="Poulain J."/>
            <person name="Ruiz F."/>
            <person name="Serrano V."/>
            <person name="Zagulski M."/>
            <person name="Dessen P."/>
            <person name="Betermier M."/>
            <person name="Weissenbach J."/>
            <person name="Scarpelli C."/>
            <person name="Schachter V."/>
            <person name="Sperling L."/>
            <person name="Meyer E."/>
            <person name="Cohen J."/>
            <person name="Wincker P."/>
        </authorList>
    </citation>
    <scope>NUCLEOTIDE SEQUENCE [LARGE SCALE GENOMIC DNA]</scope>
    <source>
        <strain evidence="10 11">Stock d4-2</strain>
    </source>
</reference>
<proteinExistence type="predicted"/>
<gene>
    <name evidence="10" type="ORF">GSPATT00030763001</name>
</gene>
<feature type="coiled-coil region" evidence="7">
    <location>
        <begin position="115"/>
        <end position="142"/>
    </location>
</feature>
<name>A0BNK8_PARTE</name>
<evidence type="ECO:0000313" key="10">
    <source>
        <dbReference type="EMBL" id="CAK60125.1"/>
    </source>
</evidence>
<dbReference type="CDD" id="cd15532">
    <property type="entry name" value="PHD2_CHD_II"/>
    <property type="match status" value="1"/>
</dbReference>
<accession>A0BNK8</accession>
<evidence type="ECO:0000256" key="2">
    <source>
        <dbReference type="ARBA" id="ARBA00022723"/>
    </source>
</evidence>
<feature type="compositionally biased region" description="Basic and acidic residues" evidence="8">
    <location>
        <begin position="20"/>
        <end position="45"/>
    </location>
</feature>
<evidence type="ECO:0000256" key="7">
    <source>
        <dbReference type="SAM" id="Coils"/>
    </source>
</evidence>
<evidence type="ECO:0000256" key="4">
    <source>
        <dbReference type="ARBA" id="ARBA00022833"/>
    </source>
</evidence>
<dbReference type="GeneID" id="5013323"/>
<dbReference type="Pfam" id="PF00628">
    <property type="entry name" value="PHD"/>
    <property type="match status" value="1"/>
</dbReference>
<protein>
    <recommendedName>
        <fullName evidence="9">PHD-type domain-containing protein</fullName>
    </recommendedName>
</protein>
<dbReference type="RefSeq" id="XP_001427523.1">
    <property type="nucleotide sequence ID" value="XM_001427486.1"/>
</dbReference>
<keyword evidence="3 6" id="KW-0863">Zinc-finger</keyword>
<dbReference type="KEGG" id="ptm:GSPATT00030763001"/>
<dbReference type="eggNOG" id="KOG0383">
    <property type="taxonomic scope" value="Eukaryota"/>
</dbReference>
<dbReference type="OrthoDB" id="1870062at2759"/>
<dbReference type="GO" id="GO:0034472">
    <property type="term" value="P:snRNA 3'-end processing"/>
    <property type="evidence" value="ECO:0000318"/>
    <property type="project" value="GO_Central"/>
</dbReference>